<dbReference type="AlphaFoldDB" id="A0A1N6DKF5"/>
<reference evidence="3" key="1">
    <citation type="submission" date="2016-11" db="EMBL/GenBank/DDBJ databases">
        <authorList>
            <person name="Varghese N."/>
            <person name="Submissions S."/>
        </authorList>
    </citation>
    <scope>NUCLEOTIDE SEQUENCE [LARGE SCALE GENOMIC DNA]</scope>
    <source>
        <strain evidence="3">DSM 8595</strain>
    </source>
</reference>
<dbReference type="SUPFAM" id="SSF46785">
    <property type="entry name" value="Winged helix' DNA-binding domain"/>
    <property type="match status" value="1"/>
</dbReference>
<dbReference type="Pfam" id="PF00480">
    <property type="entry name" value="ROK"/>
    <property type="match status" value="1"/>
</dbReference>
<dbReference type="InterPro" id="IPR036390">
    <property type="entry name" value="WH_DNA-bd_sf"/>
</dbReference>
<dbReference type="OrthoDB" id="3189808at2"/>
<dbReference type="STRING" id="232089.SAMN05443544_0367"/>
<keyword evidence="3" id="KW-1185">Reference proteome</keyword>
<comment type="similarity">
    <text evidence="1">Belongs to the ROK (NagC/XylR) family.</text>
</comment>
<dbReference type="PANTHER" id="PTHR18964">
    <property type="entry name" value="ROK (REPRESSOR, ORF, KINASE) FAMILY"/>
    <property type="match status" value="1"/>
</dbReference>
<dbReference type="InterPro" id="IPR000600">
    <property type="entry name" value="ROK"/>
</dbReference>
<sequence length="396" mass="41237">MSQPTPPTHPTSPPQHARQIVELIARGEASSRSDLSRILGLAPSTVSLRVAELTELGVLHEEGVGISSGGRRPRILRLRGDRGSILVADLGGGHARIGRVDLSGALLATTTIPVDVGDGPEATLTAIAAAMRGLATEVDPEFRGIRGVGVALPGPVDVDTGIVDQPSRMPGWPGFRVRDWLSREFGVPAAVDNDANLMALGEHRAQFGATRHSVTVKAGTAIGSGIVVDGVLHRGATWAAGDVTHTRIDAADDRPCSCGNTGCLETVASGASLVRQMNERGITVHTTADVLALARDADPVATTLVRTAGTYLGQVLSTVVNFFNPDALFLTGSMSSSEPFIAAVRSRIYEGCHPLVTQRLRIEAASTGPNAGLLGAARLVLDELTFSSDEAAPTAR</sequence>
<dbReference type="Proteomes" id="UP000184699">
    <property type="component" value="Unassembled WGS sequence"/>
</dbReference>
<dbReference type="Gene3D" id="3.30.420.40">
    <property type="match status" value="2"/>
</dbReference>
<accession>A0A1N6DKF5</accession>
<dbReference type="GO" id="GO:0016301">
    <property type="term" value="F:kinase activity"/>
    <property type="evidence" value="ECO:0007669"/>
    <property type="project" value="UniProtKB-KW"/>
</dbReference>
<dbReference type="Gene3D" id="1.10.10.10">
    <property type="entry name" value="Winged helix-like DNA-binding domain superfamily/Winged helix DNA-binding domain"/>
    <property type="match status" value="1"/>
</dbReference>
<keyword evidence="2" id="KW-0418">Kinase</keyword>
<dbReference type="CDD" id="cd00090">
    <property type="entry name" value="HTH_ARSR"/>
    <property type="match status" value="1"/>
</dbReference>
<organism evidence="2 3">
    <name type="scientific">Agromyces cerinus subsp. cerinus</name>
    <dbReference type="NCBI Taxonomy" id="232089"/>
    <lineage>
        <taxon>Bacteria</taxon>
        <taxon>Bacillati</taxon>
        <taxon>Actinomycetota</taxon>
        <taxon>Actinomycetes</taxon>
        <taxon>Micrococcales</taxon>
        <taxon>Microbacteriaceae</taxon>
        <taxon>Agromyces</taxon>
    </lineage>
</organism>
<dbReference type="RefSeq" id="WP_074258664.1">
    <property type="nucleotide sequence ID" value="NZ_FSRJ01000001.1"/>
</dbReference>
<dbReference type="InterPro" id="IPR011991">
    <property type="entry name" value="ArsR-like_HTH"/>
</dbReference>
<dbReference type="Pfam" id="PF13412">
    <property type="entry name" value="HTH_24"/>
    <property type="match status" value="1"/>
</dbReference>
<evidence type="ECO:0000313" key="3">
    <source>
        <dbReference type="Proteomes" id="UP000184699"/>
    </source>
</evidence>
<dbReference type="SUPFAM" id="SSF53067">
    <property type="entry name" value="Actin-like ATPase domain"/>
    <property type="match status" value="1"/>
</dbReference>
<protein>
    <submittedName>
        <fullName evidence="2">Sugar kinase of the NBD/HSP70 family, may contain an N-terminal HTH domain</fullName>
    </submittedName>
</protein>
<dbReference type="InterPro" id="IPR043129">
    <property type="entry name" value="ATPase_NBD"/>
</dbReference>
<evidence type="ECO:0000313" key="2">
    <source>
        <dbReference type="EMBL" id="SIN71248.1"/>
    </source>
</evidence>
<proteinExistence type="inferred from homology"/>
<dbReference type="EMBL" id="FSRJ01000001">
    <property type="protein sequence ID" value="SIN71248.1"/>
    <property type="molecule type" value="Genomic_DNA"/>
</dbReference>
<evidence type="ECO:0000256" key="1">
    <source>
        <dbReference type="ARBA" id="ARBA00006479"/>
    </source>
</evidence>
<dbReference type="InterPro" id="IPR036388">
    <property type="entry name" value="WH-like_DNA-bd_sf"/>
</dbReference>
<dbReference type="PANTHER" id="PTHR18964:SF173">
    <property type="entry name" value="GLUCOKINASE"/>
    <property type="match status" value="1"/>
</dbReference>
<gene>
    <name evidence="2" type="ORF">SAMN05443544_0367</name>
</gene>
<keyword evidence="2" id="KW-0808">Transferase</keyword>
<name>A0A1N6DKF5_9MICO</name>